<dbReference type="EMBL" id="CAMPGE010021381">
    <property type="protein sequence ID" value="CAI2379531.1"/>
    <property type="molecule type" value="Genomic_DNA"/>
</dbReference>
<dbReference type="SUPFAM" id="SSF52540">
    <property type="entry name" value="P-loop containing nucleoside triphosphate hydrolases"/>
    <property type="match status" value="1"/>
</dbReference>
<name>A0AAD1XVW8_EUPCR</name>
<dbReference type="SMART" id="SM00174">
    <property type="entry name" value="RHO"/>
    <property type="match status" value="1"/>
</dbReference>
<keyword evidence="2" id="KW-0342">GTP-binding</keyword>
<dbReference type="PANTHER" id="PTHR47977">
    <property type="entry name" value="RAS-RELATED PROTEIN RAB"/>
    <property type="match status" value="1"/>
</dbReference>
<dbReference type="Gene3D" id="3.40.50.300">
    <property type="entry name" value="P-loop containing nucleotide triphosphate hydrolases"/>
    <property type="match status" value="1"/>
</dbReference>
<dbReference type="SMART" id="SM00176">
    <property type="entry name" value="RAN"/>
    <property type="match status" value="1"/>
</dbReference>
<dbReference type="NCBIfam" id="TIGR00231">
    <property type="entry name" value="small_GTP"/>
    <property type="match status" value="1"/>
</dbReference>
<evidence type="ECO:0000256" key="2">
    <source>
        <dbReference type="ARBA" id="ARBA00023134"/>
    </source>
</evidence>
<evidence type="ECO:0000313" key="5">
    <source>
        <dbReference type="Proteomes" id="UP001295684"/>
    </source>
</evidence>
<dbReference type="InterPro" id="IPR027417">
    <property type="entry name" value="P-loop_NTPase"/>
</dbReference>
<evidence type="ECO:0000256" key="1">
    <source>
        <dbReference type="ARBA" id="ARBA00022741"/>
    </source>
</evidence>
<dbReference type="CDD" id="cd00154">
    <property type="entry name" value="Rab"/>
    <property type="match status" value="1"/>
</dbReference>
<dbReference type="Pfam" id="PF00071">
    <property type="entry name" value="Ras"/>
    <property type="match status" value="1"/>
</dbReference>
<sequence length="244" mass="27438">MEKEINKLKATPLRKDEEEEDAYCDFFKVVLVGDGNVGKSSILRSITGLPFIENYDTTIGMDFGVFCMKIDDSVIKLQIWDTAGQETFRTITRVSYRAAKCVVLVYDKTSQESFDGLSSWMEEIHSNKPEKCHVYLASSKSDKEVESEVEKEEGAQFAKTNCQYFAETSSKTGKGIQELFLRIGKHLYLDKKKLSKEELSQIEDLKSSSILLRDSISMKRPSPPTKNGSIKISKPPAAKKSGCC</sequence>
<comment type="caution">
    <text evidence="4">The sequence shown here is derived from an EMBL/GenBank/DDBJ whole genome shotgun (WGS) entry which is preliminary data.</text>
</comment>
<proteinExistence type="predicted"/>
<keyword evidence="1" id="KW-0547">Nucleotide-binding</keyword>
<dbReference type="InterPro" id="IPR001806">
    <property type="entry name" value="Small_GTPase"/>
</dbReference>
<dbReference type="GO" id="GO:0005525">
    <property type="term" value="F:GTP binding"/>
    <property type="evidence" value="ECO:0007669"/>
    <property type="project" value="UniProtKB-KW"/>
</dbReference>
<dbReference type="SMART" id="SM00175">
    <property type="entry name" value="RAB"/>
    <property type="match status" value="1"/>
</dbReference>
<organism evidence="4 5">
    <name type="scientific">Euplotes crassus</name>
    <dbReference type="NCBI Taxonomy" id="5936"/>
    <lineage>
        <taxon>Eukaryota</taxon>
        <taxon>Sar</taxon>
        <taxon>Alveolata</taxon>
        <taxon>Ciliophora</taxon>
        <taxon>Intramacronucleata</taxon>
        <taxon>Spirotrichea</taxon>
        <taxon>Hypotrichia</taxon>
        <taxon>Euplotida</taxon>
        <taxon>Euplotidae</taxon>
        <taxon>Moneuplotes</taxon>
    </lineage>
</organism>
<dbReference type="PRINTS" id="PR00449">
    <property type="entry name" value="RASTRNSFRMNG"/>
</dbReference>
<protein>
    <submittedName>
        <fullName evidence="4">Uncharacterized protein</fullName>
    </submittedName>
</protein>
<dbReference type="InterPro" id="IPR005225">
    <property type="entry name" value="Small_GTP-bd"/>
</dbReference>
<reference evidence="4" key="1">
    <citation type="submission" date="2023-07" db="EMBL/GenBank/DDBJ databases">
        <authorList>
            <consortium name="AG Swart"/>
            <person name="Singh M."/>
            <person name="Singh A."/>
            <person name="Seah K."/>
            <person name="Emmerich C."/>
        </authorList>
    </citation>
    <scope>NUCLEOTIDE SEQUENCE</scope>
    <source>
        <strain evidence="4">DP1</strain>
    </source>
</reference>
<dbReference type="FunFam" id="3.40.50.300:FF:000808">
    <property type="entry name" value="Small GTP-binding protein, putative"/>
    <property type="match status" value="1"/>
</dbReference>
<feature type="region of interest" description="Disordered" evidence="3">
    <location>
        <begin position="213"/>
        <end position="244"/>
    </location>
</feature>
<dbReference type="PROSITE" id="PS51421">
    <property type="entry name" value="RAS"/>
    <property type="match status" value="1"/>
</dbReference>
<dbReference type="AlphaFoldDB" id="A0AAD1XVW8"/>
<gene>
    <name evidence="4" type="ORF">ECRASSUSDP1_LOCUS20941</name>
</gene>
<evidence type="ECO:0000313" key="4">
    <source>
        <dbReference type="EMBL" id="CAI2379531.1"/>
    </source>
</evidence>
<dbReference type="Proteomes" id="UP001295684">
    <property type="component" value="Unassembled WGS sequence"/>
</dbReference>
<dbReference type="InterPro" id="IPR050227">
    <property type="entry name" value="Rab"/>
</dbReference>
<evidence type="ECO:0000256" key="3">
    <source>
        <dbReference type="SAM" id="MobiDB-lite"/>
    </source>
</evidence>
<accession>A0AAD1XVW8</accession>
<keyword evidence="5" id="KW-1185">Reference proteome</keyword>
<dbReference type="PROSITE" id="PS51419">
    <property type="entry name" value="RAB"/>
    <property type="match status" value="1"/>
</dbReference>
<dbReference type="GO" id="GO:0003924">
    <property type="term" value="F:GTPase activity"/>
    <property type="evidence" value="ECO:0007669"/>
    <property type="project" value="InterPro"/>
</dbReference>
<dbReference type="SMART" id="SM00173">
    <property type="entry name" value="RAS"/>
    <property type="match status" value="1"/>
</dbReference>